<dbReference type="NCBIfam" id="NF033517">
    <property type="entry name" value="transpos_IS66"/>
    <property type="match status" value="1"/>
</dbReference>
<evidence type="ECO:0000313" key="6">
    <source>
        <dbReference type="Proteomes" id="UP000316316"/>
    </source>
</evidence>
<feature type="domain" description="Transposase IS66 central" evidence="2">
    <location>
        <begin position="168"/>
        <end position="445"/>
    </location>
</feature>
<evidence type="ECO:0000259" key="2">
    <source>
        <dbReference type="Pfam" id="PF03050"/>
    </source>
</evidence>
<dbReference type="PANTHER" id="PTHR33678">
    <property type="entry name" value="BLL1576 PROTEIN"/>
    <property type="match status" value="1"/>
</dbReference>
<feature type="domain" description="Transposase IS66 zinc-finger binding" evidence="3">
    <location>
        <begin position="104"/>
        <end position="148"/>
    </location>
</feature>
<evidence type="ECO:0000313" key="5">
    <source>
        <dbReference type="EMBL" id="TRZ35553.1"/>
    </source>
</evidence>
<dbReference type="Pfam" id="PF13007">
    <property type="entry name" value="LZ_Tnp_IS66"/>
    <property type="match status" value="1"/>
</dbReference>
<dbReference type="InterPro" id="IPR004291">
    <property type="entry name" value="Transposase_IS66_central"/>
</dbReference>
<dbReference type="PANTHER" id="PTHR33678:SF2">
    <property type="match status" value="1"/>
</dbReference>
<organism evidence="5 6">
    <name type="scientific">Enterococcus avium</name>
    <name type="common">Streptococcus avium</name>
    <dbReference type="NCBI Taxonomy" id="33945"/>
    <lineage>
        <taxon>Bacteria</taxon>
        <taxon>Bacillati</taxon>
        <taxon>Bacillota</taxon>
        <taxon>Bacilli</taxon>
        <taxon>Lactobacillales</taxon>
        <taxon>Enterococcaceae</taxon>
        <taxon>Enterococcus</taxon>
    </lineage>
</organism>
<dbReference type="InterPro" id="IPR052344">
    <property type="entry name" value="Transposase-related"/>
</dbReference>
<feature type="coiled-coil region" evidence="1">
    <location>
        <begin position="9"/>
        <end position="36"/>
    </location>
</feature>
<evidence type="ECO:0000259" key="4">
    <source>
        <dbReference type="Pfam" id="PF13007"/>
    </source>
</evidence>
<dbReference type="EMBL" id="PDXQ01000001">
    <property type="protein sequence ID" value="TRZ35553.1"/>
    <property type="molecule type" value="Genomic_DNA"/>
</dbReference>
<dbReference type="Pfam" id="PF03050">
    <property type="entry name" value="DDE_Tnp_IS66"/>
    <property type="match status" value="1"/>
</dbReference>
<reference evidence="5 6" key="1">
    <citation type="submission" date="2017-10" db="EMBL/GenBank/DDBJ databases">
        <title>FDA dAtabase for Regulatory Grade micrObial Sequences (FDA-ARGOS): Supporting development and validation of Infectious Disease Dx tests.</title>
        <authorList>
            <person name="Campos J."/>
            <person name="Goldberg B."/>
            <person name="Tallon L.J."/>
            <person name="Sadzewicz L."/>
            <person name="Sengamalay N."/>
            <person name="Ott S."/>
            <person name="Godinez A."/>
            <person name="Nagaraj S."/>
            <person name="Vyas G."/>
            <person name="Aluvathingal J."/>
            <person name="Nadendla S."/>
            <person name="Geyer C."/>
            <person name="Nandy P."/>
            <person name="Hobson J."/>
            <person name="Sichtig H."/>
        </authorList>
    </citation>
    <scope>NUCLEOTIDE SEQUENCE [LARGE SCALE GENOMIC DNA]</scope>
    <source>
        <strain evidence="5 6">FDAARGOS_185</strain>
    </source>
</reference>
<gene>
    <name evidence="5" type="ORF">AUF17_10280</name>
</gene>
<protein>
    <submittedName>
        <fullName evidence="5">Transposase</fullName>
    </submittedName>
</protein>
<comment type="caution">
    <text evidence="5">The sequence shown here is derived from an EMBL/GenBank/DDBJ whole genome shotgun (WGS) entry which is preliminary data.</text>
</comment>
<keyword evidence="1" id="KW-0175">Coiled coil</keyword>
<proteinExistence type="predicted"/>
<evidence type="ECO:0000259" key="3">
    <source>
        <dbReference type="Pfam" id="PF13005"/>
    </source>
</evidence>
<dbReference type="InterPro" id="IPR024463">
    <property type="entry name" value="Transposase_TnpC_homeodom"/>
</dbReference>
<name>A0A8B5W475_ENTAV</name>
<feature type="domain" description="Transposase TnpC homeodomain" evidence="4">
    <location>
        <begin position="26"/>
        <end position="95"/>
    </location>
</feature>
<dbReference type="AlphaFoldDB" id="A0A8B5W475"/>
<dbReference type="Pfam" id="PF13005">
    <property type="entry name" value="zf-IS66"/>
    <property type="match status" value="1"/>
</dbReference>
<dbReference type="Proteomes" id="UP000316316">
    <property type="component" value="Unassembled WGS sequence"/>
</dbReference>
<evidence type="ECO:0000256" key="1">
    <source>
        <dbReference type="SAM" id="Coils"/>
    </source>
</evidence>
<accession>A0A8B5W475</accession>
<dbReference type="InterPro" id="IPR024474">
    <property type="entry name" value="Znf_dom_IS66"/>
</dbReference>
<sequence length="501" mass="58119">MLHEQMRANQEQSKVIETLTGEVQLLREQIAYLTNKLYGKSKESLPEQLSGQMSLDLFDVPTAPQPLAEEVTIKTHQRRKGLKAKKLADFPTKEVHHELTEDDRLCAHCGTLMIDMGTKRVRDEIAFHQARIETLQHVQHSYCCKACERTGETSLKKAPVPKPLLQNSLASPSVVSETIRLKFKQKVPAYRQEEYWQQLGLDISRDNISNWHIRVSQDYLSLVVERFHQELSKRNIAYADETTYRVLESNKTTTYYWIFSSSLQEKYPVAIYHHSETRSKEIPNDFLKSYGGYLHCDGYTGYDDLPNIYTVRCWAHVRRKFYEAIPKAQGETEHPAAYVLSVFKTCFKKEQDWKNLSPEERLQKREEELRPLLNQLFSYIATIPAVPKSKLDKAIQYMGKHRLSMERVFEDGRLELTNNQSERLVKELVMCRKNQLFSTSLSGAQTTGDILSVIKTAELNGLNSTKYLQYLFEELPNLPVLTTKHLDTYLPWTADVQEKCK</sequence>